<dbReference type="OMA" id="HKYDFPF"/>
<keyword evidence="3" id="KW-1185">Reference proteome</keyword>
<dbReference type="InterPro" id="IPR050232">
    <property type="entry name" value="FBL13/AtMIF1-like"/>
</dbReference>
<dbReference type="SMART" id="SM00256">
    <property type="entry name" value="FBOX"/>
    <property type="match status" value="1"/>
</dbReference>
<dbReference type="InterPro" id="IPR036047">
    <property type="entry name" value="F-box-like_dom_sf"/>
</dbReference>
<dbReference type="InterPro" id="IPR001810">
    <property type="entry name" value="F-box_dom"/>
</dbReference>
<dbReference type="SUPFAM" id="SSF81383">
    <property type="entry name" value="F-box domain"/>
    <property type="match status" value="1"/>
</dbReference>
<dbReference type="Gene3D" id="1.20.1280.50">
    <property type="match status" value="1"/>
</dbReference>
<dbReference type="Pfam" id="PF00646">
    <property type="entry name" value="F-box"/>
    <property type="match status" value="1"/>
</dbReference>
<dbReference type="SMART" id="SM00579">
    <property type="entry name" value="FBD"/>
    <property type="match status" value="1"/>
</dbReference>
<sequence>MVEKTDSSDESLDRISGLPDSILLQILSFMPTKDAIKTGLLSKRWEFLWSFVPDLFFEEGPPEDDFDVPEDKFVNFVDRTLILYKGSKVRKFDVIFFDYRASFASFVDSLIRFVVTKKVEELDLELYWTEDGDSYELPRDLYSNDSLTRLRLSYCHFRPSGLFSWRLLTSLYLDHISLRDNVIQDILLGSPLLEVLDLNACSDLMHLNITSPSLKKLTVHYEDYDYTVSDSMLEISAPNLQSLAILGIWHRKCRLMNLPCLVEATLAIQIADRDNGYEWRNTFLRELLESLRHVKDLTIDTWCIQCYSPDLYDFDGENYWKSLKPFSQCLLHNLKTVKMFDYVDGHHEMDLVQFLLKHAMVLEKMVIYSKRLEHLNWRKLFMPEELLEFTQKILSFPRASPRAVILFS</sequence>
<dbReference type="Pfam" id="PF08387">
    <property type="entry name" value="FBD"/>
    <property type="match status" value="1"/>
</dbReference>
<dbReference type="OrthoDB" id="1939276at2759"/>
<dbReference type="PANTHER" id="PTHR31900:SF32">
    <property type="entry name" value="F-BOX_RNI_FBD-LIKE DOMAIN PROTEIN"/>
    <property type="match status" value="1"/>
</dbReference>
<dbReference type="PROSITE" id="PS50181">
    <property type="entry name" value="FBOX"/>
    <property type="match status" value="1"/>
</dbReference>
<dbReference type="AlphaFoldDB" id="A0A834Y732"/>
<evidence type="ECO:0000259" key="1">
    <source>
        <dbReference type="PROSITE" id="PS50181"/>
    </source>
</evidence>
<evidence type="ECO:0000313" key="3">
    <source>
        <dbReference type="Proteomes" id="UP000655225"/>
    </source>
</evidence>
<dbReference type="InterPro" id="IPR032675">
    <property type="entry name" value="LRR_dom_sf"/>
</dbReference>
<accession>A0A834Y732</accession>
<organism evidence="2 3">
    <name type="scientific">Tetracentron sinense</name>
    <name type="common">Spur-leaf</name>
    <dbReference type="NCBI Taxonomy" id="13715"/>
    <lineage>
        <taxon>Eukaryota</taxon>
        <taxon>Viridiplantae</taxon>
        <taxon>Streptophyta</taxon>
        <taxon>Embryophyta</taxon>
        <taxon>Tracheophyta</taxon>
        <taxon>Spermatophyta</taxon>
        <taxon>Magnoliopsida</taxon>
        <taxon>Trochodendrales</taxon>
        <taxon>Trochodendraceae</taxon>
        <taxon>Tetracentron</taxon>
    </lineage>
</organism>
<reference evidence="2 3" key="1">
    <citation type="submission" date="2020-04" db="EMBL/GenBank/DDBJ databases">
        <title>Plant Genome Project.</title>
        <authorList>
            <person name="Zhang R.-G."/>
        </authorList>
    </citation>
    <scope>NUCLEOTIDE SEQUENCE [LARGE SCALE GENOMIC DNA]</scope>
    <source>
        <strain evidence="2">YNK0</strain>
        <tissue evidence="2">Leaf</tissue>
    </source>
</reference>
<gene>
    <name evidence="2" type="ORF">HHK36_033147</name>
</gene>
<dbReference type="InterPro" id="IPR053781">
    <property type="entry name" value="F-box_AtFBL13-like"/>
</dbReference>
<proteinExistence type="predicted"/>
<dbReference type="SUPFAM" id="SSF52047">
    <property type="entry name" value="RNI-like"/>
    <property type="match status" value="1"/>
</dbReference>
<dbReference type="CDD" id="cd22160">
    <property type="entry name" value="F-box_AtFBL13-like"/>
    <property type="match status" value="1"/>
</dbReference>
<dbReference type="Pfam" id="PF23622">
    <property type="entry name" value="LRR_At1g61320_AtMIF1"/>
    <property type="match status" value="1"/>
</dbReference>
<dbReference type="InterPro" id="IPR006566">
    <property type="entry name" value="FBD"/>
</dbReference>
<dbReference type="EMBL" id="JABCRI010001174">
    <property type="protein sequence ID" value="KAF8364871.1"/>
    <property type="molecule type" value="Genomic_DNA"/>
</dbReference>
<dbReference type="Gene3D" id="3.80.10.10">
    <property type="entry name" value="Ribonuclease Inhibitor"/>
    <property type="match status" value="1"/>
</dbReference>
<name>A0A834Y732_TETSI</name>
<protein>
    <recommendedName>
        <fullName evidence="1">F-box domain-containing protein</fullName>
    </recommendedName>
</protein>
<dbReference type="PANTHER" id="PTHR31900">
    <property type="entry name" value="F-BOX/RNI SUPERFAMILY PROTEIN-RELATED"/>
    <property type="match status" value="1"/>
</dbReference>
<evidence type="ECO:0000313" key="2">
    <source>
        <dbReference type="EMBL" id="KAF8364871.1"/>
    </source>
</evidence>
<dbReference type="Proteomes" id="UP000655225">
    <property type="component" value="Unassembled WGS sequence"/>
</dbReference>
<comment type="caution">
    <text evidence="2">The sequence shown here is derived from an EMBL/GenBank/DDBJ whole genome shotgun (WGS) entry which is preliminary data.</text>
</comment>
<dbReference type="InterPro" id="IPR055357">
    <property type="entry name" value="LRR_At1g61320_AtMIF1"/>
</dbReference>
<feature type="domain" description="F-box" evidence="1">
    <location>
        <begin position="12"/>
        <end position="60"/>
    </location>
</feature>